<evidence type="ECO:0000256" key="1">
    <source>
        <dbReference type="SAM" id="Coils"/>
    </source>
</evidence>
<keyword evidence="1" id="KW-0175">Coiled coil</keyword>
<sequence>MGTRIQSLSSLSCPSCSTAVEVHPSAEGFLSSCLNHHHHHVIVSKQSSLHLSTSQLSKQVARDLLIKRRQWRQFSSSAADCQIQNSVDSYFLSRPGGQPRSSKFGVLRSINNSLVPSSSSSPSPSPSSSKDSSSSHSLSLPPPSALSCTLSHGSSSSTLANGAPAQSLVDTVATPEGSFLESVTRPEDLDLTGGEQLSLQIFDGLDDPNGNFSDPDLQGILANIADMKRQNEMLTEQMKEFQRLLTKTTRSLNVKAQEAKIEAAKLKKLAKAHQFEEIRRAEELRRKVLEARIQEELKERISLEDARRRQIMEEDSSGPVQEISSELEAVREVGAQEVELGQKSSTHRGSVLGGDFMEEEILDVPESMECGISHPGVLSCTKTIIKSDPAGKSAQVIMEATVSCAGDACLLTSLDRDDYVALAVQTLADSARELKTSRFQRATDADPVQHARHKEITEILSTGRIVKARPMEPPSKFGHESFVVQLLKKQTGQKVDAMCKPGIEGHADGWHRAAIELVAYELNLMLGMDYVPPVAYRSGGVDVNYKRYNDGAFVYYVPNTVPLRKVPATKWGVSVAMLLSDTRILDVLLNNSDRHHGHFLFGEHWADGRMRPVLIDHAAGFRKEAVVKMDHENAFQTGPVRVVSSKTYLRLRFLEKQVIQDKFKGILSSDEVNKMMQRRDMILSYLDSLVAERGYHKTVIET</sequence>
<evidence type="ECO:0000313" key="3">
    <source>
        <dbReference type="EMBL" id="KAL2633364.1"/>
    </source>
</evidence>
<reference evidence="3 4" key="1">
    <citation type="submission" date="2024-09" db="EMBL/GenBank/DDBJ databases">
        <title>Chromosome-scale assembly of Riccia fluitans.</title>
        <authorList>
            <person name="Paukszto L."/>
            <person name="Sawicki J."/>
            <person name="Karawczyk K."/>
            <person name="Piernik-Szablinska J."/>
            <person name="Szczecinska M."/>
            <person name="Mazdziarz M."/>
        </authorList>
    </citation>
    <scope>NUCLEOTIDE SEQUENCE [LARGE SCALE GENOMIC DNA]</scope>
    <source>
        <strain evidence="3">Rf_01</strain>
        <tissue evidence="3">Aerial parts of the thallus</tissue>
    </source>
</reference>
<feature type="coiled-coil region" evidence="1">
    <location>
        <begin position="217"/>
        <end position="306"/>
    </location>
</feature>
<feature type="compositionally biased region" description="Low complexity" evidence="2">
    <location>
        <begin position="114"/>
        <end position="160"/>
    </location>
</feature>
<keyword evidence="4" id="KW-1185">Reference proteome</keyword>
<evidence type="ECO:0000313" key="4">
    <source>
        <dbReference type="Proteomes" id="UP001605036"/>
    </source>
</evidence>
<dbReference type="AlphaFoldDB" id="A0ABD1YRF3"/>
<evidence type="ECO:0000256" key="2">
    <source>
        <dbReference type="SAM" id="MobiDB-lite"/>
    </source>
</evidence>
<accession>A0ABD1YRF3</accession>
<dbReference type="Proteomes" id="UP001605036">
    <property type="component" value="Unassembled WGS sequence"/>
</dbReference>
<organism evidence="3 4">
    <name type="scientific">Riccia fluitans</name>
    <dbReference type="NCBI Taxonomy" id="41844"/>
    <lineage>
        <taxon>Eukaryota</taxon>
        <taxon>Viridiplantae</taxon>
        <taxon>Streptophyta</taxon>
        <taxon>Embryophyta</taxon>
        <taxon>Marchantiophyta</taxon>
        <taxon>Marchantiopsida</taxon>
        <taxon>Marchantiidae</taxon>
        <taxon>Marchantiales</taxon>
        <taxon>Ricciaceae</taxon>
        <taxon>Riccia</taxon>
    </lineage>
</organism>
<proteinExistence type="predicted"/>
<dbReference type="EMBL" id="JBHFFA010000003">
    <property type="protein sequence ID" value="KAL2633364.1"/>
    <property type="molecule type" value="Genomic_DNA"/>
</dbReference>
<feature type="region of interest" description="Disordered" evidence="2">
    <location>
        <begin position="114"/>
        <end position="162"/>
    </location>
</feature>
<protein>
    <submittedName>
        <fullName evidence="3">Uncharacterized protein</fullName>
    </submittedName>
</protein>
<gene>
    <name evidence="3" type="ORF">R1flu_004843</name>
</gene>
<name>A0ABD1YRF3_9MARC</name>
<comment type="caution">
    <text evidence="3">The sequence shown here is derived from an EMBL/GenBank/DDBJ whole genome shotgun (WGS) entry which is preliminary data.</text>
</comment>